<reference evidence="1" key="1">
    <citation type="submission" date="2014-11" db="EMBL/GenBank/DDBJ databases">
        <authorList>
            <person name="Amaro Gonzalez C."/>
        </authorList>
    </citation>
    <scope>NUCLEOTIDE SEQUENCE</scope>
</reference>
<evidence type="ECO:0000313" key="1">
    <source>
        <dbReference type="EMBL" id="JAH62803.1"/>
    </source>
</evidence>
<dbReference type="AlphaFoldDB" id="A0A0E9UCZ5"/>
<name>A0A0E9UCZ5_ANGAN</name>
<sequence>MKRCSGNLYGFSGQMVFKVSSNQVFLSK</sequence>
<reference evidence="1" key="2">
    <citation type="journal article" date="2015" name="Fish Shellfish Immunol.">
        <title>Early steps in the European eel (Anguilla anguilla)-Vibrio vulnificus interaction in the gills: Role of the RtxA13 toxin.</title>
        <authorList>
            <person name="Callol A."/>
            <person name="Pajuelo D."/>
            <person name="Ebbesson L."/>
            <person name="Teles M."/>
            <person name="MacKenzie S."/>
            <person name="Amaro C."/>
        </authorList>
    </citation>
    <scope>NUCLEOTIDE SEQUENCE</scope>
</reference>
<dbReference type="EMBL" id="GBXM01045774">
    <property type="protein sequence ID" value="JAH62803.1"/>
    <property type="molecule type" value="Transcribed_RNA"/>
</dbReference>
<organism evidence="1">
    <name type="scientific">Anguilla anguilla</name>
    <name type="common">European freshwater eel</name>
    <name type="synonym">Muraena anguilla</name>
    <dbReference type="NCBI Taxonomy" id="7936"/>
    <lineage>
        <taxon>Eukaryota</taxon>
        <taxon>Metazoa</taxon>
        <taxon>Chordata</taxon>
        <taxon>Craniata</taxon>
        <taxon>Vertebrata</taxon>
        <taxon>Euteleostomi</taxon>
        <taxon>Actinopterygii</taxon>
        <taxon>Neopterygii</taxon>
        <taxon>Teleostei</taxon>
        <taxon>Anguilliformes</taxon>
        <taxon>Anguillidae</taxon>
        <taxon>Anguilla</taxon>
    </lineage>
</organism>
<protein>
    <submittedName>
        <fullName evidence="1">Uncharacterized protein</fullName>
    </submittedName>
</protein>
<proteinExistence type="predicted"/>
<accession>A0A0E9UCZ5</accession>